<dbReference type="GO" id="GO:0008685">
    <property type="term" value="F:2-C-methyl-D-erythritol 2,4-cyclodiphosphate synthase activity"/>
    <property type="evidence" value="ECO:0007669"/>
    <property type="project" value="UniProtKB-EC"/>
</dbReference>
<dbReference type="CDD" id="cd00554">
    <property type="entry name" value="MECDP_synthase"/>
    <property type="match status" value="1"/>
</dbReference>
<dbReference type="GO" id="GO:0019288">
    <property type="term" value="P:isopentenyl diphosphate biosynthetic process, methylerythritol 4-phosphate pathway"/>
    <property type="evidence" value="ECO:0007669"/>
    <property type="project" value="UniProtKB-UniPathway"/>
</dbReference>
<gene>
    <name evidence="9" type="ORF">MNBD_GAMMA02-1865</name>
</gene>
<dbReference type="NCBIfam" id="TIGR00151">
    <property type="entry name" value="ispF"/>
    <property type="match status" value="1"/>
</dbReference>
<evidence type="ECO:0000256" key="6">
    <source>
        <dbReference type="ARBA" id="ARBA00023229"/>
    </source>
</evidence>
<proteinExistence type="inferred from homology"/>
<protein>
    <recommendedName>
        <fullName evidence="4">2-C-methyl-D-erythritol 2,4-cyclodiphosphate synthase</fullName>
        <ecNumber evidence="4">4.6.1.12</ecNumber>
    </recommendedName>
</protein>
<comment type="pathway">
    <text evidence="3">Isoprenoid biosynthesis; isopentenyl diphosphate biosynthesis via DXP pathway; isopentenyl diphosphate from 1-deoxy-D-xylulose 5-phosphate: step 4/6.</text>
</comment>
<evidence type="ECO:0000313" key="9">
    <source>
        <dbReference type="EMBL" id="VAW45020.1"/>
    </source>
</evidence>
<evidence type="ECO:0000256" key="1">
    <source>
        <dbReference type="ARBA" id="ARBA00000200"/>
    </source>
</evidence>
<dbReference type="InterPro" id="IPR020555">
    <property type="entry name" value="MECDP_synthase_CS"/>
</dbReference>
<comment type="catalytic activity">
    <reaction evidence="1">
        <text>4-CDP-2-C-methyl-D-erythritol 2-phosphate = 2-C-methyl-D-erythritol 2,4-cyclic diphosphate + CMP</text>
        <dbReference type="Rhea" id="RHEA:23864"/>
        <dbReference type="ChEBI" id="CHEBI:57919"/>
        <dbReference type="ChEBI" id="CHEBI:58483"/>
        <dbReference type="ChEBI" id="CHEBI:60377"/>
        <dbReference type="EC" id="4.6.1.12"/>
    </reaction>
</comment>
<dbReference type="GO" id="GO:0046872">
    <property type="term" value="F:metal ion binding"/>
    <property type="evidence" value="ECO:0007669"/>
    <property type="project" value="UniProtKB-KW"/>
</dbReference>
<evidence type="ECO:0000256" key="7">
    <source>
        <dbReference type="ARBA" id="ARBA00023239"/>
    </source>
</evidence>
<dbReference type="SUPFAM" id="SSF69765">
    <property type="entry name" value="IpsF-like"/>
    <property type="match status" value="1"/>
</dbReference>
<feature type="domain" description="2-C-methyl-D-erythritol 2,4-cyclodiphosphate synthase" evidence="8">
    <location>
        <begin position="5"/>
        <end position="158"/>
    </location>
</feature>
<evidence type="ECO:0000256" key="2">
    <source>
        <dbReference type="ARBA" id="ARBA00001968"/>
    </source>
</evidence>
<dbReference type="PANTHER" id="PTHR43181">
    <property type="entry name" value="2-C-METHYL-D-ERYTHRITOL 2,4-CYCLODIPHOSPHATE SYNTHASE, CHLOROPLASTIC"/>
    <property type="match status" value="1"/>
</dbReference>
<evidence type="ECO:0000256" key="5">
    <source>
        <dbReference type="ARBA" id="ARBA00022723"/>
    </source>
</evidence>
<evidence type="ECO:0000259" key="8">
    <source>
        <dbReference type="Pfam" id="PF02542"/>
    </source>
</evidence>
<sequence>MTGAMRIGSGFDVHAYGAGEFITLGNVQIPFKHGFVAHSDGDVLIHAICDALLGACALGDIGQHFPPSDERWKDCDSAVFLKHCQHLIIEQGYLIGNIDCTLIAELPKINPHVLSIRTRLAEVLEIDFNQISVKATTTEQLGFTGRGEGMAAQATCLLLKQ</sequence>
<dbReference type="PROSITE" id="PS01350">
    <property type="entry name" value="ISPF"/>
    <property type="match status" value="1"/>
</dbReference>
<dbReference type="EMBL" id="UOFA01000152">
    <property type="protein sequence ID" value="VAW45020.1"/>
    <property type="molecule type" value="Genomic_DNA"/>
</dbReference>
<dbReference type="EC" id="4.6.1.12" evidence="4"/>
<reference evidence="9" key="1">
    <citation type="submission" date="2018-06" db="EMBL/GenBank/DDBJ databases">
        <authorList>
            <person name="Zhirakovskaya E."/>
        </authorList>
    </citation>
    <scope>NUCLEOTIDE SEQUENCE</scope>
</reference>
<dbReference type="PANTHER" id="PTHR43181:SF1">
    <property type="entry name" value="2-C-METHYL-D-ERYTHRITOL 2,4-CYCLODIPHOSPHATE SYNTHASE, CHLOROPLASTIC"/>
    <property type="match status" value="1"/>
</dbReference>
<dbReference type="AlphaFoldDB" id="A0A3B0VXF0"/>
<keyword evidence="5" id="KW-0479">Metal-binding</keyword>
<comment type="cofactor">
    <cofactor evidence="2">
        <name>a divalent metal cation</name>
        <dbReference type="ChEBI" id="CHEBI:60240"/>
    </cofactor>
</comment>
<dbReference type="InterPro" id="IPR036571">
    <property type="entry name" value="MECDP_synthase_sf"/>
</dbReference>
<dbReference type="HAMAP" id="MF_00107">
    <property type="entry name" value="IspF"/>
    <property type="match status" value="1"/>
</dbReference>
<dbReference type="Pfam" id="PF02542">
    <property type="entry name" value="YgbB"/>
    <property type="match status" value="1"/>
</dbReference>
<dbReference type="Gene3D" id="3.30.1330.50">
    <property type="entry name" value="2-C-methyl-D-erythritol 2,4-cyclodiphosphate synthase"/>
    <property type="match status" value="1"/>
</dbReference>
<dbReference type="GO" id="GO:0016114">
    <property type="term" value="P:terpenoid biosynthetic process"/>
    <property type="evidence" value="ECO:0007669"/>
    <property type="project" value="InterPro"/>
</dbReference>
<dbReference type="UniPathway" id="UPA00056">
    <property type="reaction ID" value="UER00095"/>
</dbReference>
<dbReference type="InterPro" id="IPR003526">
    <property type="entry name" value="MECDP_synthase"/>
</dbReference>
<evidence type="ECO:0000256" key="3">
    <source>
        <dbReference type="ARBA" id="ARBA00004709"/>
    </source>
</evidence>
<keyword evidence="7 9" id="KW-0456">Lyase</keyword>
<organism evidence="9">
    <name type="scientific">hydrothermal vent metagenome</name>
    <dbReference type="NCBI Taxonomy" id="652676"/>
    <lineage>
        <taxon>unclassified sequences</taxon>
        <taxon>metagenomes</taxon>
        <taxon>ecological metagenomes</taxon>
    </lineage>
</organism>
<name>A0A3B0VXF0_9ZZZZ</name>
<evidence type="ECO:0000256" key="4">
    <source>
        <dbReference type="ARBA" id="ARBA00012579"/>
    </source>
</evidence>
<accession>A0A3B0VXF0</accession>
<keyword evidence="6" id="KW-0414">Isoprene biosynthesis</keyword>
<dbReference type="FunFam" id="3.30.1330.50:FF:000001">
    <property type="entry name" value="2-C-methyl-D-erythritol 2,4-cyclodiphosphate synthase"/>
    <property type="match status" value="1"/>
</dbReference>